<feature type="transmembrane region" description="Helical" evidence="1">
    <location>
        <begin position="332"/>
        <end position="351"/>
    </location>
</feature>
<dbReference type="GO" id="GO:0000271">
    <property type="term" value="P:polysaccharide biosynthetic process"/>
    <property type="evidence" value="ECO:0007669"/>
    <property type="project" value="TreeGrafter"/>
</dbReference>
<feature type="transmembrane region" description="Helical" evidence="1">
    <location>
        <begin position="6"/>
        <end position="25"/>
    </location>
</feature>
<gene>
    <name evidence="3" type="ORF">HLH48_12165</name>
</gene>
<dbReference type="RefSeq" id="WP_182997770.1">
    <property type="nucleotide sequence ID" value="NZ_JABEQJ010000014.1"/>
</dbReference>
<feature type="transmembrane region" description="Helical" evidence="1">
    <location>
        <begin position="128"/>
        <end position="147"/>
    </location>
</feature>
<sequence>MGIDLVRFFAATIVMIYHVNFFYRLRGLPLNRFGWPISDHLFISDKFGWVGVEIFFVISGLVIHHSASRGTASSFAVNRMLRLVPGVWICATISLLIYAFLGEHPLLTLMKLYVCTLLFWPFSAIDGVYWTLGVEISFYAIVFYLLLIDRLRHLEWIMFAFGMVSLSFWCVALTLETVLPHIHGRYAGFALLWTHKAVAARIFQLCLIQHGCFFALGVLIKEATESGLTRIRLITGMLLCCGCSLEIIGQNDLIARLTKMDLNPLFPLAIWWIAFAAIVLSVTQVLAARSWRPEFTRVLKFMGRITYPLYLVPAPVTILICTLLAPSLGTNAVPVAILGAFIVAVLVDAYPEPAMRGLLKRIHRPAIAALPRESTP</sequence>
<feature type="transmembrane region" description="Helical" evidence="1">
    <location>
        <begin position="307"/>
        <end position="326"/>
    </location>
</feature>
<dbReference type="PANTHER" id="PTHR23028">
    <property type="entry name" value="ACETYLTRANSFERASE"/>
    <property type="match status" value="1"/>
</dbReference>
<feature type="transmembrane region" description="Helical" evidence="1">
    <location>
        <begin position="46"/>
        <end position="63"/>
    </location>
</feature>
<reference evidence="3 4" key="1">
    <citation type="submission" date="2020-04" db="EMBL/GenBank/DDBJ databases">
        <title>Description of novel Gluconacetobacter.</title>
        <authorList>
            <person name="Sombolestani A."/>
        </authorList>
    </citation>
    <scope>NUCLEOTIDE SEQUENCE [LARGE SCALE GENOMIC DNA]</scope>
    <source>
        <strain evidence="3 4">LMG 19747</strain>
    </source>
</reference>
<evidence type="ECO:0000313" key="3">
    <source>
        <dbReference type="EMBL" id="MBB2160918.1"/>
    </source>
</evidence>
<dbReference type="GO" id="GO:0016020">
    <property type="term" value="C:membrane"/>
    <property type="evidence" value="ECO:0007669"/>
    <property type="project" value="TreeGrafter"/>
</dbReference>
<dbReference type="InterPro" id="IPR002656">
    <property type="entry name" value="Acyl_transf_3_dom"/>
</dbReference>
<keyword evidence="1" id="KW-1133">Transmembrane helix</keyword>
<feature type="transmembrane region" description="Helical" evidence="1">
    <location>
        <begin position="231"/>
        <end position="249"/>
    </location>
</feature>
<keyword evidence="3" id="KW-0012">Acyltransferase</keyword>
<feature type="domain" description="Acyltransferase 3" evidence="2">
    <location>
        <begin position="2"/>
        <end position="346"/>
    </location>
</feature>
<keyword evidence="1" id="KW-0812">Transmembrane</keyword>
<comment type="caution">
    <text evidence="3">The sequence shown here is derived from an EMBL/GenBank/DDBJ whole genome shotgun (WGS) entry which is preliminary data.</text>
</comment>
<accession>A0A7W4NRF0</accession>
<dbReference type="InterPro" id="IPR050879">
    <property type="entry name" value="Acyltransferase_3"/>
</dbReference>
<dbReference type="GO" id="GO:0016747">
    <property type="term" value="F:acyltransferase activity, transferring groups other than amino-acyl groups"/>
    <property type="evidence" value="ECO:0007669"/>
    <property type="project" value="InterPro"/>
</dbReference>
<feature type="transmembrane region" description="Helical" evidence="1">
    <location>
        <begin position="269"/>
        <end position="287"/>
    </location>
</feature>
<proteinExistence type="predicted"/>
<protein>
    <submittedName>
        <fullName evidence="3">Acyltransferase</fullName>
    </submittedName>
</protein>
<dbReference type="AlphaFoldDB" id="A0A7W4NRF0"/>
<dbReference type="PANTHER" id="PTHR23028:SF53">
    <property type="entry name" value="ACYL_TRANSF_3 DOMAIN-CONTAINING PROTEIN"/>
    <property type="match status" value="1"/>
</dbReference>
<feature type="transmembrane region" description="Helical" evidence="1">
    <location>
        <begin position="159"/>
        <end position="182"/>
    </location>
</feature>
<feature type="transmembrane region" description="Helical" evidence="1">
    <location>
        <begin position="202"/>
        <end position="219"/>
    </location>
</feature>
<dbReference type="EMBL" id="JABEQJ010000014">
    <property type="protein sequence ID" value="MBB2160918.1"/>
    <property type="molecule type" value="Genomic_DNA"/>
</dbReference>
<evidence type="ECO:0000259" key="2">
    <source>
        <dbReference type="Pfam" id="PF01757"/>
    </source>
</evidence>
<evidence type="ECO:0000256" key="1">
    <source>
        <dbReference type="SAM" id="Phobius"/>
    </source>
</evidence>
<feature type="transmembrane region" description="Helical" evidence="1">
    <location>
        <begin position="83"/>
        <end position="101"/>
    </location>
</feature>
<evidence type="ECO:0000313" key="4">
    <source>
        <dbReference type="Proteomes" id="UP000589085"/>
    </source>
</evidence>
<dbReference type="Proteomes" id="UP000589085">
    <property type="component" value="Unassembled WGS sequence"/>
</dbReference>
<keyword evidence="3" id="KW-0808">Transferase</keyword>
<name>A0A7W4NRF0_9PROT</name>
<dbReference type="Pfam" id="PF01757">
    <property type="entry name" value="Acyl_transf_3"/>
    <property type="match status" value="1"/>
</dbReference>
<organism evidence="3 4">
    <name type="scientific">Gluconacetobacter sacchari</name>
    <dbReference type="NCBI Taxonomy" id="92759"/>
    <lineage>
        <taxon>Bacteria</taxon>
        <taxon>Pseudomonadati</taxon>
        <taxon>Pseudomonadota</taxon>
        <taxon>Alphaproteobacteria</taxon>
        <taxon>Acetobacterales</taxon>
        <taxon>Acetobacteraceae</taxon>
        <taxon>Gluconacetobacter</taxon>
    </lineage>
</organism>
<keyword evidence="1" id="KW-0472">Membrane</keyword>